<organism evidence="3 4">
    <name type="scientific">Venturia nashicola</name>
    <dbReference type="NCBI Taxonomy" id="86259"/>
    <lineage>
        <taxon>Eukaryota</taxon>
        <taxon>Fungi</taxon>
        <taxon>Dikarya</taxon>
        <taxon>Ascomycota</taxon>
        <taxon>Pezizomycotina</taxon>
        <taxon>Dothideomycetes</taxon>
        <taxon>Pleosporomycetidae</taxon>
        <taxon>Venturiales</taxon>
        <taxon>Venturiaceae</taxon>
        <taxon>Venturia</taxon>
    </lineage>
</organism>
<gene>
    <name evidence="3" type="ORF">E6O75_ATG05020</name>
</gene>
<feature type="signal peptide" evidence="2">
    <location>
        <begin position="1"/>
        <end position="26"/>
    </location>
</feature>
<dbReference type="EMBL" id="SNSC02000009">
    <property type="protein sequence ID" value="TID21625.1"/>
    <property type="molecule type" value="Genomic_DNA"/>
</dbReference>
<protein>
    <submittedName>
        <fullName evidence="3">Nitrate reductase 1</fullName>
    </submittedName>
</protein>
<feature type="region of interest" description="Disordered" evidence="1">
    <location>
        <begin position="247"/>
        <end position="280"/>
    </location>
</feature>
<comment type="caution">
    <text evidence="3">The sequence shown here is derived from an EMBL/GenBank/DDBJ whole genome shotgun (WGS) entry which is preliminary data.</text>
</comment>
<dbReference type="OrthoDB" id="3945824at2759"/>
<dbReference type="Proteomes" id="UP000298493">
    <property type="component" value="Unassembled WGS sequence"/>
</dbReference>
<evidence type="ECO:0000256" key="1">
    <source>
        <dbReference type="SAM" id="MobiDB-lite"/>
    </source>
</evidence>
<dbReference type="STRING" id="86259.A0A4Z1PFD9"/>
<proteinExistence type="predicted"/>
<keyword evidence="4" id="KW-1185">Reference proteome</keyword>
<accession>A0A4Z1PFD9</accession>
<keyword evidence="2" id="KW-0732">Signal</keyword>
<evidence type="ECO:0000313" key="4">
    <source>
        <dbReference type="Proteomes" id="UP000298493"/>
    </source>
</evidence>
<reference evidence="3 4" key="1">
    <citation type="submission" date="2019-04" db="EMBL/GenBank/DDBJ databases">
        <title>High contiguity whole genome sequence and gene annotation resource for two Venturia nashicola isolates.</title>
        <authorList>
            <person name="Prokchorchik M."/>
            <person name="Won K."/>
            <person name="Lee Y."/>
            <person name="Choi E.D."/>
            <person name="Segonzac C."/>
            <person name="Sohn K.H."/>
        </authorList>
    </citation>
    <scope>NUCLEOTIDE SEQUENCE [LARGE SCALE GENOMIC DNA]</scope>
    <source>
        <strain evidence="3 4">PRI2</strain>
    </source>
</reference>
<feature type="region of interest" description="Disordered" evidence="1">
    <location>
        <begin position="300"/>
        <end position="331"/>
    </location>
</feature>
<feature type="chain" id="PRO_5021240197" evidence="2">
    <location>
        <begin position="27"/>
        <end position="675"/>
    </location>
</feature>
<sequence length="675" mass="67302">MVSLILNVPAVIQLLIALQGAQFAFANALNSTISSKPASLPSVTASPSGPSGDCAASCKVFAHTTQWYWVPLQITTTLTAATVLYVVGKDGTTRTSTVYADLPEGYTRPPTNDKGTHIESFSWTDAGGKVGSTTIAFPTQFNAYPAGYTWDGTLSTVDKAGKSVCATASSSYVPFSPYATPTQNSVVDSLLGKDGTLYRLAMESIGGAASKSINPNDAAPKACSTPSFAAPAAAVQSAQFLTITSTSHEAATPTSTPQKTSSSPTVTKPESQVTSTSQTHVVTSTCTSTDCDDDDVPPVRPIITCDRDDPGSCPTTTTPPPPPPVTSTCTSADCDDNNPPKPIITCDKDDPDSCPRATQTATTVVPPITLNGTVYAASPLGTVAPKGTTPGTTTMGYILPGATLAPGSTITFGSGLMAQTIVLRTKASLTQLEVDGKTSVLPTGTPVKSKETGMTVGQTVTGGGERTKIGGGMITGTAKVMSTPVPDVVVVGGSIVTSGTVVSIVGGKTVTAVPAVVVTGGKTVTSGTVVSVEGGETITESSKSVFVIEGKTLGVGGSVTIGSGASTTVLALSTDKSGNSVLVAGSKTSTITHAIATATDAGSAGAGASMGVGDYINSGLGGMGLIISSTSSTGAAKATGSAAEAASGAGRSARVAGLIGELGMGLLGCMVPFLF</sequence>
<dbReference type="AlphaFoldDB" id="A0A4Z1PFD9"/>
<name>A0A4Z1PFD9_9PEZI</name>
<evidence type="ECO:0000313" key="3">
    <source>
        <dbReference type="EMBL" id="TID21625.1"/>
    </source>
</evidence>
<feature type="compositionally biased region" description="Low complexity" evidence="1">
    <location>
        <begin position="252"/>
        <end position="280"/>
    </location>
</feature>
<evidence type="ECO:0000256" key="2">
    <source>
        <dbReference type="SAM" id="SignalP"/>
    </source>
</evidence>